<gene>
    <name evidence="1" type="ORF">BU16DRAFT_612930</name>
</gene>
<proteinExistence type="predicted"/>
<keyword evidence="2" id="KW-1185">Reference proteome</keyword>
<evidence type="ECO:0000313" key="1">
    <source>
        <dbReference type="EMBL" id="KAF2500917.1"/>
    </source>
</evidence>
<dbReference type="OrthoDB" id="10582278at2759"/>
<dbReference type="Proteomes" id="UP000799750">
    <property type="component" value="Unassembled WGS sequence"/>
</dbReference>
<accession>A0A6A6RBU3</accession>
<evidence type="ECO:0000313" key="2">
    <source>
        <dbReference type="Proteomes" id="UP000799750"/>
    </source>
</evidence>
<dbReference type="AlphaFoldDB" id="A0A6A6RBU3"/>
<name>A0A6A6RBU3_9PEZI</name>
<organism evidence="1 2">
    <name type="scientific">Lophium mytilinum</name>
    <dbReference type="NCBI Taxonomy" id="390894"/>
    <lineage>
        <taxon>Eukaryota</taxon>
        <taxon>Fungi</taxon>
        <taxon>Dikarya</taxon>
        <taxon>Ascomycota</taxon>
        <taxon>Pezizomycotina</taxon>
        <taxon>Dothideomycetes</taxon>
        <taxon>Pleosporomycetidae</taxon>
        <taxon>Mytilinidiales</taxon>
        <taxon>Mytilinidiaceae</taxon>
        <taxon>Lophium</taxon>
    </lineage>
</organism>
<sequence>MELQTWFLQDAHSNDARSGYSSPPRFLEYPAEIVDIIAQALPRNSFLALRRTCRHVRQITDWHFKNRHLLEKRVALVDGACLNSLVELANYPEFANRVRNVRIEIGDSLVLIASGFESWNTHEKSEITDWTRHFNASEIEPDKPWMINGSWVNKGRAVNLGLLSAALEQLPALESIEIIERPMHTLTRSRRKSKPFLDAQWCYRCAGSPRSNNCYHFFMFSKALRALAVNKEHHLNNCNQFIMSLCPSPGVHSSVAPWAWINTRYEYLNPLAENHIPRPIFSLASLKRLTYRGDGFAQYTHQGGVLRYNLLKYLSCGTEHLETIVSHSTITTATLKNQYEARRWHILPQQVDILGNSLASLTLKALYISPGYLPYVITQHQETLRYIALDGLPLMVDYDALATTPDTQPGTAPIMNSLRQCTKLQYVSVRAPIQFNCPILFGDPVSCTEALVCMSMENKREPGRRVWDYDKMFEWCRIGRDEPERERINSDLAGWKFEGSDTQPGVENLAEKGRLFLQVPENKDMGAPRTSQFQM</sequence>
<protein>
    <recommendedName>
        <fullName evidence="3">F-box domain-containing protein</fullName>
    </recommendedName>
</protein>
<reference evidence="1" key="1">
    <citation type="journal article" date="2020" name="Stud. Mycol.">
        <title>101 Dothideomycetes genomes: a test case for predicting lifestyles and emergence of pathogens.</title>
        <authorList>
            <person name="Haridas S."/>
            <person name="Albert R."/>
            <person name="Binder M."/>
            <person name="Bloem J."/>
            <person name="Labutti K."/>
            <person name="Salamov A."/>
            <person name="Andreopoulos B."/>
            <person name="Baker S."/>
            <person name="Barry K."/>
            <person name="Bills G."/>
            <person name="Bluhm B."/>
            <person name="Cannon C."/>
            <person name="Castanera R."/>
            <person name="Culley D."/>
            <person name="Daum C."/>
            <person name="Ezra D."/>
            <person name="Gonzalez J."/>
            <person name="Henrissat B."/>
            <person name="Kuo A."/>
            <person name="Liang C."/>
            <person name="Lipzen A."/>
            <person name="Lutzoni F."/>
            <person name="Magnuson J."/>
            <person name="Mondo S."/>
            <person name="Nolan M."/>
            <person name="Ohm R."/>
            <person name="Pangilinan J."/>
            <person name="Park H.-J."/>
            <person name="Ramirez L."/>
            <person name="Alfaro M."/>
            <person name="Sun H."/>
            <person name="Tritt A."/>
            <person name="Yoshinaga Y."/>
            <person name="Zwiers L.-H."/>
            <person name="Turgeon B."/>
            <person name="Goodwin S."/>
            <person name="Spatafora J."/>
            <person name="Crous P."/>
            <person name="Grigoriev I."/>
        </authorList>
    </citation>
    <scope>NUCLEOTIDE SEQUENCE</scope>
    <source>
        <strain evidence="1">CBS 269.34</strain>
    </source>
</reference>
<evidence type="ECO:0008006" key="3">
    <source>
        <dbReference type="Google" id="ProtNLM"/>
    </source>
</evidence>
<dbReference type="EMBL" id="MU004182">
    <property type="protein sequence ID" value="KAF2500917.1"/>
    <property type="molecule type" value="Genomic_DNA"/>
</dbReference>